<dbReference type="Proteomes" id="UP000299102">
    <property type="component" value="Unassembled WGS sequence"/>
</dbReference>
<comment type="caution">
    <text evidence="2">The sequence shown here is derived from an EMBL/GenBank/DDBJ whole genome shotgun (WGS) entry which is preliminary data.</text>
</comment>
<organism evidence="2 3">
    <name type="scientific">Eumeta variegata</name>
    <name type="common">Bagworm moth</name>
    <name type="synonym">Eumeta japonica</name>
    <dbReference type="NCBI Taxonomy" id="151549"/>
    <lineage>
        <taxon>Eukaryota</taxon>
        <taxon>Metazoa</taxon>
        <taxon>Ecdysozoa</taxon>
        <taxon>Arthropoda</taxon>
        <taxon>Hexapoda</taxon>
        <taxon>Insecta</taxon>
        <taxon>Pterygota</taxon>
        <taxon>Neoptera</taxon>
        <taxon>Endopterygota</taxon>
        <taxon>Lepidoptera</taxon>
        <taxon>Glossata</taxon>
        <taxon>Ditrysia</taxon>
        <taxon>Tineoidea</taxon>
        <taxon>Psychidae</taxon>
        <taxon>Oiketicinae</taxon>
        <taxon>Eumeta</taxon>
    </lineage>
</organism>
<evidence type="ECO:0000313" key="2">
    <source>
        <dbReference type="EMBL" id="GBP42886.1"/>
    </source>
</evidence>
<dbReference type="SUPFAM" id="SSF56112">
    <property type="entry name" value="Protein kinase-like (PK-like)"/>
    <property type="match status" value="1"/>
</dbReference>
<dbReference type="EMBL" id="BGZK01000426">
    <property type="protein sequence ID" value="GBP42886.1"/>
    <property type="molecule type" value="Genomic_DNA"/>
</dbReference>
<dbReference type="InterPro" id="IPR015897">
    <property type="entry name" value="CHK_kinase-like"/>
</dbReference>
<evidence type="ECO:0000259" key="1">
    <source>
        <dbReference type="SMART" id="SM00587"/>
    </source>
</evidence>
<dbReference type="InterPro" id="IPR004119">
    <property type="entry name" value="EcKL"/>
</dbReference>
<dbReference type="STRING" id="151549.A0A4C1VUL9"/>
<feature type="domain" description="CHK kinase-like" evidence="1">
    <location>
        <begin position="149"/>
        <end position="336"/>
    </location>
</feature>
<gene>
    <name evidence="2" type="ORF">EVAR_87265_1</name>
</gene>
<dbReference type="Pfam" id="PF02958">
    <property type="entry name" value="EcKL"/>
    <property type="match status" value="1"/>
</dbReference>
<name>A0A4C1VUL9_EUMVA</name>
<sequence length="415" mass="47998">MLNNKLDVSNKEIGSAITDAAENEVILSADLEVVLLKVIEDHDFKNYTVNKKSMMIRGEGFMGRLYEIKVKEVAGEEKLEMNFFVKCIYPGVDVVLFPVRGVFMREIFVYEELSKVYESLQTDAGVPLEDRYDFVKCFGVCKNEGSEALILENMTAKGYKTYNKNDSISLEFARLCMIRLAKFHALSYALETLRPEYFRTKVEPLATQYQFDDNWTRYVWNTAQATLDVFEPTDPRHQKIRDFVDKTIQKFPVYFARADRSVLCHGDYRPSNVLMKEKDGGLSGVMPVDYQIVQMCTPIIDLVYFFFAGTDRAFRNAHMNDLKKLYRETMCTFLKRFDIDLEEVSPTAEFEQDYKDKLDYGLMIGLVFLPYILVPAELAPDLSSAPVTEIRIRGGSLFQQRITEIVDDFELWGYL</sequence>
<accession>A0A4C1VUL9</accession>
<keyword evidence="3" id="KW-1185">Reference proteome</keyword>
<dbReference type="InterPro" id="IPR011009">
    <property type="entry name" value="Kinase-like_dom_sf"/>
</dbReference>
<evidence type="ECO:0000313" key="3">
    <source>
        <dbReference type="Proteomes" id="UP000299102"/>
    </source>
</evidence>
<dbReference type="PANTHER" id="PTHR11012">
    <property type="entry name" value="PROTEIN KINASE-LIKE DOMAIN-CONTAINING"/>
    <property type="match status" value="1"/>
</dbReference>
<proteinExistence type="predicted"/>
<dbReference type="Gene3D" id="3.90.1200.10">
    <property type="match status" value="1"/>
</dbReference>
<dbReference type="PANTHER" id="PTHR11012:SF30">
    <property type="entry name" value="PROTEIN KINASE-LIKE DOMAIN-CONTAINING"/>
    <property type="match status" value="1"/>
</dbReference>
<protein>
    <recommendedName>
        <fullName evidence="1">CHK kinase-like domain-containing protein</fullName>
    </recommendedName>
</protein>
<reference evidence="2 3" key="1">
    <citation type="journal article" date="2019" name="Commun. Biol.">
        <title>The bagworm genome reveals a unique fibroin gene that provides high tensile strength.</title>
        <authorList>
            <person name="Kono N."/>
            <person name="Nakamura H."/>
            <person name="Ohtoshi R."/>
            <person name="Tomita M."/>
            <person name="Numata K."/>
            <person name="Arakawa K."/>
        </authorList>
    </citation>
    <scope>NUCLEOTIDE SEQUENCE [LARGE SCALE GENOMIC DNA]</scope>
</reference>
<dbReference type="AlphaFoldDB" id="A0A4C1VUL9"/>
<dbReference type="OrthoDB" id="191037at2759"/>
<dbReference type="SMART" id="SM00587">
    <property type="entry name" value="CHK"/>
    <property type="match status" value="1"/>
</dbReference>